<dbReference type="SUPFAM" id="SSF52374">
    <property type="entry name" value="Nucleotidylyl transferase"/>
    <property type="match status" value="1"/>
</dbReference>
<dbReference type="InterPro" id="IPR009080">
    <property type="entry name" value="tRNAsynth_Ia_anticodon-bd"/>
</dbReference>
<organism evidence="10 11">
    <name type="scientific">Candidatus Naiadarchaeum limnaeum</name>
    <dbReference type="NCBI Taxonomy" id="2756139"/>
    <lineage>
        <taxon>Archaea</taxon>
        <taxon>Candidatus Undinarchaeota</taxon>
        <taxon>Candidatus Undinarchaeia</taxon>
        <taxon>Candidatus Naiadarchaeales</taxon>
        <taxon>Candidatus Naiadarchaeaceae</taxon>
        <taxon>Candidatus Naiadarchaeum</taxon>
    </lineage>
</organism>
<dbReference type="InterPro" id="IPR014729">
    <property type="entry name" value="Rossmann-like_a/b/a_fold"/>
</dbReference>
<evidence type="ECO:0000256" key="4">
    <source>
        <dbReference type="ARBA" id="ARBA00022840"/>
    </source>
</evidence>
<evidence type="ECO:0000256" key="2">
    <source>
        <dbReference type="ARBA" id="ARBA00022598"/>
    </source>
</evidence>
<dbReference type="PANTHER" id="PTHR43326:SF1">
    <property type="entry name" value="METHIONINE--TRNA LIGASE, MITOCHONDRIAL"/>
    <property type="match status" value="1"/>
</dbReference>
<keyword evidence="4 7" id="KW-0067">ATP-binding</keyword>
<evidence type="ECO:0000256" key="7">
    <source>
        <dbReference type="RuleBase" id="RU363039"/>
    </source>
</evidence>
<dbReference type="InterPro" id="IPR033911">
    <property type="entry name" value="MetRS_core"/>
</dbReference>
<dbReference type="InterPro" id="IPR014758">
    <property type="entry name" value="Met-tRNA_synth"/>
</dbReference>
<gene>
    <name evidence="10" type="ORF">H1016_05170</name>
</gene>
<dbReference type="PANTHER" id="PTHR43326">
    <property type="entry name" value="METHIONYL-TRNA SYNTHETASE"/>
    <property type="match status" value="1"/>
</dbReference>
<evidence type="ECO:0000256" key="3">
    <source>
        <dbReference type="ARBA" id="ARBA00022741"/>
    </source>
</evidence>
<evidence type="ECO:0000256" key="6">
    <source>
        <dbReference type="ARBA" id="ARBA00023146"/>
    </source>
</evidence>
<dbReference type="InterPro" id="IPR023457">
    <property type="entry name" value="Met-tRNA_synth_2"/>
</dbReference>
<sequence>MAKKFYITTTIPYANAPPHIGFALEIVLADVLARYHKQKGEEVFFLTGTDEHGVKNYQTAKKEGLSTKDFVDRNSEKFRELTKVLNISNNYFIRTTDKKVHWPGVIEIWKKLEGKGDIYKKKYSGNYCSGCERFITEKELVDGICPNHPSLEIQHLSEENYFFKLSKYSDKIKELIKTNKLKIFPAKWKNDFLSLIRDGLTDVSFSREKEHLPWGIPVPGDENQIMYVWPDALSNYLTGIGYPNERYKKFWPANIHIVGKDMLRFHTGIWPGMLLSAGIPLPKEVIVHGFLTVDGKKMSKSLGNVVDPIKLAEKYSSDSIRFSLIRDTPFGDDGDFSEEVLVSRHNNELANKLGNLVARVAGLIEKTEGFQSFVRDAKREKNGMEKTTNSLLKKLKEKDIEKHFGNFEFDKALNEIFAFIDVCNEYVQSKKPWETKDKKVLYELKEAILKIADLLWSFIPESSEKIKKQF</sequence>
<dbReference type="Gene3D" id="1.10.730.10">
    <property type="entry name" value="Isoleucyl-tRNA Synthetase, Domain 1"/>
    <property type="match status" value="1"/>
</dbReference>
<feature type="domain" description="Methionyl/Leucyl tRNA synthetase" evidence="9">
    <location>
        <begin position="157"/>
        <end position="360"/>
    </location>
</feature>
<proteinExistence type="inferred from homology"/>
<dbReference type="SUPFAM" id="SSF47323">
    <property type="entry name" value="Anticodon-binding domain of a subclass of class I aminoacyl-tRNA synthetases"/>
    <property type="match status" value="1"/>
</dbReference>
<keyword evidence="3 7" id="KW-0547">Nucleotide-binding</keyword>
<dbReference type="InterPro" id="IPR013155">
    <property type="entry name" value="M/V/L/I-tRNA-synth_anticd-bd"/>
</dbReference>
<dbReference type="AlphaFoldDB" id="A0A832V2R7"/>
<dbReference type="FunFam" id="2.170.220.10:FF:000003">
    <property type="entry name" value="Methionine--tRNA ligase"/>
    <property type="match status" value="1"/>
</dbReference>
<evidence type="ECO:0000256" key="1">
    <source>
        <dbReference type="ARBA" id="ARBA00012838"/>
    </source>
</evidence>
<keyword evidence="6 7" id="KW-0030">Aminoacyl-tRNA synthetase</keyword>
<feature type="domain" description="Methionyl/Leucyl tRNA synthetase" evidence="9">
    <location>
        <begin position="6"/>
        <end position="147"/>
    </location>
</feature>
<dbReference type="NCBIfam" id="TIGR00398">
    <property type="entry name" value="metG"/>
    <property type="match status" value="1"/>
</dbReference>
<feature type="non-terminal residue" evidence="10">
    <location>
        <position position="470"/>
    </location>
</feature>
<name>A0A832V2R7_9ARCH</name>
<keyword evidence="11" id="KW-1185">Reference proteome</keyword>
<evidence type="ECO:0000313" key="10">
    <source>
        <dbReference type="EMBL" id="HIK00896.1"/>
    </source>
</evidence>
<evidence type="ECO:0000313" key="11">
    <source>
        <dbReference type="Proteomes" id="UP000646946"/>
    </source>
</evidence>
<dbReference type="GO" id="GO:0006431">
    <property type="term" value="P:methionyl-tRNA aminoacylation"/>
    <property type="evidence" value="ECO:0007669"/>
    <property type="project" value="InterPro"/>
</dbReference>
<protein>
    <recommendedName>
        <fullName evidence="1">methionine--tRNA ligase</fullName>
        <ecNumber evidence="1">6.1.1.10</ecNumber>
    </recommendedName>
</protein>
<comment type="caution">
    <text evidence="10">The sequence shown here is derived from an EMBL/GenBank/DDBJ whole genome shotgun (WGS) entry which is preliminary data.</text>
</comment>
<dbReference type="GO" id="GO:0005524">
    <property type="term" value="F:ATP binding"/>
    <property type="evidence" value="ECO:0007669"/>
    <property type="project" value="UniProtKB-KW"/>
</dbReference>
<keyword evidence="2 7" id="KW-0436">Ligase</keyword>
<evidence type="ECO:0000259" key="8">
    <source>
        <dbReference type="Pfam" id="PF08264"/>
    </source>
</evidence>
<evidence type="ECO:0000259" key="9">
    <source>
        <dbReference type="Pfam" id="PF09334"/>
    </source>
</evidence>
<reference evidence="10 11" key="1">
    <citation type="journal article" name="Nat. Commun.">
        <title>Undinarchaeota illuminate DPANN phylogeny and the impact of gene transfer on archaeal evolution.</title>
        <authorList>
            <person name="Dombrowski N."/>
            <person name="Williams T.A."/>
            <person name="Sun J."/>
            <person name="Woodcroft B.J."/>
            <person name="Lee J.H."/>
            <person name="Minh B.Q."/>
            <person name="Rinke C."/>
            <person name="Spang A."/>
        </authorList>
    </citation>
    <scope>NUCLEOTIDE SEQUENCE [LARGE SCALE GENOMIC DNA]</scope>
    <source>
        <strain evidence="10">MAG_bin1129</strain>
    </source>
</reference>
<dbReference type="Pfam" id="PF09334">
    <property type="entry name" value="tRNA-synt_1g"/>
    <property type="match status" value="2"/>
</dbReference>
<dbReference type="GO" id="GO:0004825">
    <property type="term" value="F:methionine-tRNA ligase activity"/>
    <property type="evidence" value="ECO:0007669"/>
    <property type="project" value="UniProtKB-EC"/>
</dbReference>
<dbReference type="Proteomes" id="UP000646946">
    <property type="component" value="Unassembled WGS sequence"/>
</dbReference>
<accession>A0A832V2R7</accession>
<feature type="domain" description="Methionyl/Valyl/Leucyl/Isoleucyl-tRNA synthetase anticodon-binding" evidence="8">
    <location>
        <begin position="398"/>
        <end position="466"/>
    </location>
</feature>
<comment type="similarity">
    <text evidence="7">Belongs to the class-I aminoacyl-tRNA synthetase family.</text>
</comment>
<dbReference type="CDD" id="cd00814">
    <property type="entry name" value="MetRS_core"/>
    <property type="match status" value="1"/>
</dbReference>
<dbReference type="EC" id="6.1.1.10" evidence="1"/>
<dbReference type="Pfam" id="PF08264">
    <property type="entry name" value="Anticodon_1"/>
    <property type="match status" value="1"/>
</dbReference>
<dbReference type="EMBL" id="DVAB01000043">
    <property type="protein sequence ID" value="HIK00896.1"/>
    <property type="molecule type" value="Genomic_DNA"/>
</dbReference>
<keyword evidence="5 7" id="KW-0648">Protein biosynthesis</keyword>
<dbReference type="InterPro" id="IPR015413">
    <property type="entry name" value="Methionyl/Leucyl_tRNA_Synth"/>
</dbReference>
<evidence type="ECO:0000256" key="5">
    <source>
        <dbReference type="ARBA" id="ARBA00022917"/>
    </source>
</evidence>
<dbReference type="Gene3D" id="3.40.50.620">
    <property type="entry name" value="HUPs"/>
    <property type="match status" value="1"/>
</dbReference>
<dbReference type="PRINTS" id="PR01041">
    <property type="entry name" value="TRNASYNTHMET"/>
</dbReference>
<dbReference type="Gene3D" id="2.170.220.10">
    <property type="match status" value="1"/>
</dbReference>